<dbReference type="SMART" id="SM00445">
    <property type="entry name" value="LINK"/>
    <property type="match status" value="1"/>
</dbReference>
<dbReference type="Pfam" id="PF00193">
    <property type="entry name" value="Xlink"/>
    <property type="match status" value="1"/>
</dbReference>
<dbReference type="PROSITE" id="PS50963">
    <property type="entry name" value="LINK_2"/>
    <property type="match status" value="1"/>
</dbReference>
<keyword evidence="10" id="KW-0130">Cell adhesion</keyword>
<feature type="compositionally biased region" description="Polar residues" evidence="25">
    <location>
        <begin position="180"/>
        <end position="208"/>
    </location>
</feature>
<keyword evidence="15" id="KW-0675">Receptor</keyword>
<comment type="caution">
    <text evidence="29">The sequence shown here is derived from an EMBL/GenBank/DDBJ whole genome shotgun (WGS) entry which is preliminary data.</text>
</comment>
<reference evidence="29 30" key="1">
    <citation type="submission" date="2023-09" db="EMBL/GenBank/DDBJ databases">
        <authorList>
            <person name="Wang M."/>
        </authorList>
    </citation>
    <scope>NUCLEOTIDE SEQUENCE [LARGE SCALE GENOMIC DNA]</scope>
    <source>
        <strain evidence="29">GT-2023</strain>
        <tissue evidence="29">Liver</tissue>
    </source>
</reference>
<evidence type="ECO:0000256" key="15">
    <source>
        <dbReference type="ARBA" id="ARBA00023170"/>
    </source>
</evidence>
<evidence type="ECO:0000256" key="7">
    <source>
        <dbReference type="ARBA" id="ARBA00022553"/>
    </source>
</evidence>
<evidence type="ECO:0000313" key="29">
    <source>
        <dbReference type="EMBL" id="KAL1271035.1"/>
    </source>
</evidence>
<keyword evidence="16" id="KW-0325">Glycoprotein</keyword>
<dbReference type="InterPro" id="IPR016187">
    <property type="entry name" value="CTDL_fold"/>
</dbReference>
<evidence type="ECO:0000256" key="27">
    <source>
        <dbReference type="SAM" id="SignalP"/>
    </source>
</evidence>
<evidence type="ECO:0000256" key="21">
    <source>
        <dbReference type="ARBA" id="ARBA00031823"/>
    </source>
</evidence>
<evidence type="ECO:0000256" key="19">
    <source>
        <dbReference type="ARBA" id="ARBA00029928"/>
    </source>
</evidence>
<evidence type="ECO:0000256" key="8">
    <source>
        <dbReference type="ARBA" id="ARBA00022692"/>
    </source>
</evidence>
<evidence type="ECO:0000256" key="18">
    <source>
        <dbReference type="ARBA" id="ARBA00029917"/>
    </source>
</evidence>
<comment type="subcellular location">
    <subcellularLocation>
        <location evidence="2">Cell membrane</location>
        <topology evidence="2">Single-pass type I membrane protein</topology>
    </subcellularLocation>
    <subcellularLocation>
        <location evidence="1">Cell projection</location>
        <location evidence="1">Microvillus</location>
    </subcellularLocation>
    <subcellularLocation>
        <location evidence="3">Secreted</location>
    </subcellularLocation>
</comment>
<evidence type="ECO:0000256" key="1">
    <source>
        <dbReference type="ARBA" id="ARBA00004105"/>
    </source>
</evidence>
<feature type="domain" description="Link" evidence="28">
    <location>
        <begin position="33"/>
        <end position="123"/>
    </location>
</feature>
<organism evidence="29 30">
    <name type="scientific">Cirrhinus molitorella</name>
    <name type="common">mud carp</name>
    <dbReference type="NCBI Taxonomy" id="172907"/>
    <lineage>
        <taxon>Eukaryota</taxon>
        <taxon>Metazoa</taxon>
        <taxon>Chordata</taxon>
        <taxon>Craniata</taxon>
        <taxon>Vertebrata</taxon>
        <taxon>Euteleostomi</taxon>
        <taxon>Actinopterygii</taxon>
        <taxon>Neopterygii</taxon>
        <taxon>Teleostei</taxon>
        <taxon>Ostariophysi</taxon>
        <taxon>Cypriniformes</taxon>
        <taxon>Cyprinidae</taxon>
        <taxon>Labeoninae</taxon>
        <taxon>Labeonini</taxon>
        <taxon>Cirrhinus</taxon>
    </lineage>
</organism>
<dbReference type="InterPro" id="IPR000538">
    <property type="entry name" value="Link_dom"/>
</dbReference>
<evidence type="ECO:0000256" key="24">
    <source>
        <dbReference type="PROSITE-ProRule" id="PRU00323"/>
    </source>
</evidence>
<evidence type="ECO:0000256" key="25">
    <source>
        <dbReference type="SAM" id="MobiDB-lite"/>
    </source>
</evidence>
<feature type="chain" id="PRO_5045087820" description="CD44 antigen" evidence="27">
    <location>
        <begin position="20"/>
        <end position="381"/>
    </location>
</feature>
<feature type="transmembrane region" description="Helical" evidence="26">
    <location>
        <begin position="292"/>
        <end position="313"/>
    </location>
</feature>
<feature type="disulfide bond" evidence="24">
    <location>
        <begin position="78"/>
        <end position="99"/>
    </location>
</feature>
<evidence type="ECO:0000256" key="14">
    <source>
        <dbReference type="ARBA" id="ARBA00023157"/>
    </source>
</evidence>
<evidence type="ECO:0000256" key="26">
    <source>
        <dbReference type="SAM" id="Phobius"/>
    </source>
</evidence>
<keyword evidence="8 26" id="KW-0812">Transmembrane</keyword>
<evidence type="ECO:0000256" key="13">
    <source>
        <dbReference type="ARBA" id="ARBA00023136"/>
    </source>
</evidence>
<evidence type="ECO:0000256" key="3">
    <source>
        <dbReference type="ARBA" id="ARBA00004613"/>
    </source>
</evidence>
<keyword evidence="6" id="KW-0964">Secreted</keyword>
<evidence type="ECO:0000256" key="22">
    <source>
        <dbReference type="ARBA" id="ARBA00032514"/>
    </source>
</evidence>
<evidence type="ECO:0000256" key="16">
    <source>
        <dbReference type="ARBA" id="ARBA00023180"/>
    </source>
</evidence>
<accession>A0ABR3N276</accession>
<dbReference type="InterPro" id="IPR001231">
    <property type="entry name" value="CD44_antigen"/>
</dbReference>
<comment type="caution">
    <text evidence="24">Lacks conserved residue(s) required for the propagation of feature annotation.</text>
</comment>
<keyword evidence="14 24" id="KW-1015">Disulfide bond</keyword>
<evidence type="ECO:0000256" key="9">
    <source>
        <dbReference type="ARBA" id="ARBA00022729"/>
    </source>
</evidence>
<dbReference type="Proteomes" id="UP001558613">
    <property type="component" value="Unassembled WGS sequence"/>
</dbReference>
<gene>
    <name evidence="29" type="ORF">QQF64_030051</name>
</gene>
<keyword evidence="11" id="KW-0654">Proteoglycan</keyword>
<evidence type="ECO:0000256" key="2">
    <source>
        <dbReference type="ARBA" id="ARBA00004251"/>
    </source>
</evidence>
<feature type="signal peptide" evidence="27">
    <location>
        <begin position="1"/>
        <end position="19"/>
    </location>
</feature>
<evidence type="ECO:0000256" key="5">
    <source>
        <dbReference type="ARBA" id="ARBA00022475"/>
    </source>
</evidence>
<dbReference type="PANTHER" id="PTHR10225:SF6">
    <property type="entry name" value="CD44 ANTIGEN"/>
    <property type="match status" value="1"/>
</dbReference>
<dbReference type="EMBL" id="JAYMGO010000007">
    <property type="protein sequence ID" value="KAL1271035.1"/>
    <property type="molecule type" value="Genomic_DNA"/>
</dbReference>
<dbReference type="Gene3D" id="3.10.100.10">
    <property type="entry name" value="Mannose-Binding Protein A, subunit A"/>
    <property type="match status" value="1"/>
</dbReference>
<evidence type="ECO:0000256" key="11">
    <source>
        <dbReference type="ARBA" id="ARBA00022974"/>
    </source>
</evidence>
<evidence type="ECO:0000256" key="20">
    <source>
        <dbReference type="ARBA" id="ARBA00031179"/>
    </source>
</evidence>
<evidence type="ECO:0000256" key="17">
    <source>
        <dbReference type="ARBA" id="ARBA00023273"/>
    </source>
</evidence>
<keyword evidence="30" id="KW-1185">Reference proteome</keyword>
<keyword evidence="13 26" id="KW-0472">Membrane</keyword>
<dbReference type="PANTHER" id="PTHR10225">
    <property type="entry name" value="HYALURONAN RECEPTOR"/>
    <property type="match status" value="1"/>
</dbReference>
<evidence type="ECO:0000256" key="10">
    <source>
        <dbReference type="ARBA" id="ARBA00022889"/>
    </source>
</evidence>
<dbReference type="PRINTS" id="PR01265">
    <property type="entry name" value="LINKMODULE"/>
</dbReference>
<name>A0ABR3N276_9TELE</name>
<evidence type="ECO:0000256" key="6">
    <source>
        <dbReference type="ARBA" id="ARBA00022525"/>
    </source>
</evidence>
<keyword evidence="7" id="KW-0597">Phosphoprotein</keyword>
<evidence type="ECO:0000256" key="12">
    <source>
        <dbReference type="ARBA" id="ARBA00022989"/>
    </source>
</evidence>
<dbReference type="InterPro" id="IPR043210">
    <property type="entry name" value="CD44_antigen-like"/>
</dbReference>
<keyword evidence="5" id="KW-1003">Cell membrane</keyword>
<evidence type="ECO:0000256" key="4">
    <source>
        <dbReference type="ARBA" id="ARBA00020474"/>
    </source>
</evidence>
<evidence type="ECO:0000259" key="28">
    <source>
        <dbReference type="PROSITE" id="PS50963"/>
    </source>
</evidence>
<sequence length="381" mass="41825">MWTLLLVVFATGSPALIQAAPVQGSSSRCGFAGVFHVEGTSRYSLTFQQGLELCQSLGYKLATQEQVNDAYKKGLRTCRYGWIDGQNVMFLPHVNGPNCDSSSTEVTFHPEAAEHLSDVYCFNPSDEKAHEDIFAEVKTEGFLLDVEEIMGRVKREISALKTDEANPDEKPPMPALDEPSTMTHNEDSTGPTSQPHFGKSSSSVTPSVLFNEGSGSGSDSETLFAHPEPRQFAITAIATEAAQSTSMPDENEETPIHGNKNQLLKISPEDTKHVEKILPPAHIHKESGLTTWLIIFAFCAVVGAIVCILAAIATRDKWYGPRQSRNITTDVHEKNYSKSETLPLSDKEQEIVALMSVTKLQKGQKEDTAASLDECEKEYLM</sequence>
<dbReference type="SUPFAM" id="SSF56436">
    <property type="entry name" value="C-type lectin-like"/>
    <property type="match status" value="1"/>
</dbReference>
<keyword evidence="17" id="KW-0966">Cell projection</keyword>
<dbReference type="PRINTS" id="PR00658">
    <property type="entry name" value="CD44"/>
</dbReference>
<proteinExistence type="predicted"/>
<feature type="compositionally biased region" description="Basic and acidic residues" evidence="25">
    <location>
        <begin position="160"/>
        <end position="171"/>
    </location>
</feature>
<evidence type="ECO:0000313" key="30">
    <source>
        <dbReference type="Proteomes" id="UP001558613"/>
    </source>
</evidence>
<keyword evidence="12 26" id="KW-1133">Transmembrane helix</keyword>
<keyword evidence="9 27" id="KW-0732">Signal</keyword>
<evidence type="ECO:0000256" key="23">
    <source>
        <dbReference type="ARBA" id="ARBA00032917"/>
    </source>
</evidence>
<dbReference type="InterPro" id="IPR016186">
    <property type="entry name" value="C-type_lectin-like/link_sf"/>
</dbReference>
<feature type="region of interest" description="Disordered" evidence="25">
    <location>
        <begin position="160"/>
        <end position="223"/>
    </location>
</feature>
<protein>
    <recommendedName>
        <fullName evidence="4">CD44 antigen</fullName>
    </recommendedName>
    <alternativeName>
        <fullName evidence="22">GP90 lymphocyte homing/adhesion receptor</fullName>
    </alternativeName>
    <alternativeName>
        <fullName evidence="21">HUTCH-I</fullName>
    </alternativeName>
    <alternativeName>
        <fullName evidence="23">Hermes antigen</fullName>
    </alternativeName>
    <alternativeName>
        <fullName evidence="20">Hyaluronate receptor</fullName>
    </alternativeName>
    <alternativeName>
        <fullName evidence="18">Phagocytic glycoprotein 1</fullName>
    </alternativeName>
    <alternativeName>
        <fullName evidence="19">Phagocytic glycoprotein I</fullName>
    </alternativeName>
</protein>